<feature type="transmembrane region" description="Helical" evidence="1">
    <location>
        <begin position="138"/>
        <end position="160"/>
    </location>
</feature>
<keyword evidence="1" id="KW-0812">Transmembrane</keyword>
<reference evidence="2 3" key="1">
    <citation type="journal article" date="2010" name="Stand. Genomic Sci.">
        <title>Complete genome sequence of Olsenella uli type strain (VPI D76D-27C).</title>
        <authorList>
            <person name="Goker M."/>
            <person name="Held B."/>
            <person name="Lucas S."/>
            <person name="Nolan M."/>
            <person name="Yasawong M."/>
            <person name="Glavina Del Rio T."/>
            <person name="Tice H."/>
            <person name="Cheng J.F."/>
            <person name="Bruce D."/>
            <person name="Detter J.C."/>
            <person name="Tapia R."/>
            <person name="Han C."/>
            <person name="Goodwin L."/>
            <person name="Pitluck S."/>
            <person name="Liolios K."/>
            <person name="Ivanova N."/>
            <person name="Mavromatis K."/>
            <person name="Mikhailova N."/>
            <person name="Pati A."/>
            <person name="Chen A."/>
            <person name="Palaniappan K."/>
            <person name="Land M."/>
            <person name="Hauser L."/>
            <person name="Chang Y.J."/>
            <person name="Jeffries C.D."/>
            <person name="Rohde M."/>
            <person name="Sikorski J."/>
            <person name="Pukall R."/>
            <person name="Woyke T."/>
            <person name="Bristow J."/>
            <person name="Eisen J.A."/>
            <person name="Markowitz V."/>
            <person name="Hugenholtz P."/>
            <person name="Kyrpides N.C."/>
            <person name="Klenk H.P."/>
            <person name="Lapidus A."/>
        </authorList>
    </citation>
    <scope>NUCLEOTIDE SEQUENCE [LARGE SCALE GENOMIC DNA]</scope>
    <source>
        <strain evidence="3">ATCC 49627 / DSM 7084 / CIP 109912 / JCM 12494 / NCIMB 702895 / VPI D76D-27C</strain>
    </source>
</reference>
<evidence type="ECO:0000313" key="2">
    <source>
        <dbReference type="EMBL" id="ADK67761.1"/>
    </source>
</evidence>
<dbReference type="InterPro" id="IPR004704">
    <property type="entry name" value="PTS_IID_man"/>
</dbReference>
<dbReference type="GeneID" id="78512066"/>
<gene>
    <name evidence="2" type="ordered locus">Olsu_0647</name>
</gene>
<protein>
    <submittedName>
        <fullName evidence="2">PTS system IID component, Man family (TC 4.A.6)</fullName>
    </submittedName>
</protein>
<dbReference type="GO" id="GO:0005886">
    <property type="term" value="C:plasma membrane"/>
    <property type="evidence" value="ECO:0007669"/>
    <property type="project" value="TreeGrafter"/>
</dbReference>
<keyword evidence="3" id="KW-1185">Reference proteome</keyword>
<dbReference type="EMBL" id="CP002106">
    <property type="protein sequence ID" value="ADK67761.1"/>
    <property type="molecule type" value="Genomic_DNA"/>
</dbReference>
<sequence>MAETRKISADARKKCFRNWAYGNLTCFSQAHMQTFGYLAAMLPIVDDLYDKEEDKVNALETYTTFFNTEPQIGTMVIGLTTGLEEARANGEAIDAETINGIRAGLMGPLAGLGDSIIVGTFIPILLGIALGLSTGGSVIGPLFYIVAWNVLMYFGMKLAYNRGYELGGSAVQALVGPESQALRSAIIMVGTMVIGAVAATWVSISTSLVLPGVGPLEGVLWSSNSTVTLDALQLAGPAGVSLDVFGSGIFPKLLNFVFVYFCWWLMTKKKVGVIPTMLVLVAIAFVGVLVGVFDPGLSY</sequence>
<dbReference type="KEGG" id="ols:Olsu_0647"/>
<dbReference type="GO" id="GO:0009401">
    <property type="term" value="P:phosphoenolpyruvate-dependent sugar phosphotransferase system"/>
    <property type="evidence" value="ECO:0007669"/>
    <property type="project" value="InterPro"/>
</dbReference>
<dbReference type="STRING" id="633147.Olsu_0647"/>
<organism evidence="2 3">
    <name type="scientific">Olsenella uli (strain ATCC 49627 / DSM 7084 / CCUG 31166 / CIP 109912 / JCM 12494 / LMG 11480 / NCIMB 702895 / VPI D76D-27C)</name>
    <name type="common">Lactobacillus uli</name>
    <dbReference type="NCBI Taxonomy" id="633147"/>
    <lineage>
        <taxon>Bacteria</taxon>
        <taxon>Bacillati</taxon>
        <taxon>Actinomycetota</taxon>
        <taxon>Coriobacteriia</taxon>
        <taxon>Coriobacteriales</taxon>
        <taxon>Atopobiaceae</taxon>
        <taxon>Olsenella</taxon>
    </lineage>
</organism>
<dbReference type="PROSITE" id="PS51108">
    <property type="entry name" value="PTS_EIID"/>
    <property type="match status" value="1"/>
</dbReference>
<evidence type="ECO:0000313" key="3">
    <source>
        <dbReference type="Proteomes" id="UP000000333"/>
    </source>
</evidence>
<dbReference type="Proteomes" id="UP000000333">
    <property type="component" value="Chromosome"/>
</dbReference>
<dbReference type="HOGENOM" id="CLU_060742_0_1_11"/>
<keyword evidence="1" id="KW-0472">Membrane</keyword>
<dbReference type="RefSeq" id="WP_013251513.1">
    <property type="nucleotide sequence ID" value="NC_014363.1"/>
</dbReference>
<dbReference type="Pfam" id="PF03613">
    <property type="entry name" value="EIID-AGA"/>
    <property type="match status" value="1"/>
</dbReference>
<dbReference type="InterPro" id="IPR050303">
    <property type="entry name" value="GatZ_KbaZ_carbometab"/>
</dbReference>
<dbReference type="eggNOG" id="COG3716">
    <property type="taxonomic scope" value="Bacteria"/>
</dbReference>
<dbReference type="OrthoDB" id="9811533at2"/>
<accession>E1QZE7</accession>
<dbReference type="PATRIC" id="fig|633147.7.peg.905"/>
<name>E1QZE7_OLSUV</name>
<proteinExistence type="predicted"/>
<dbReference type="AlphaFoldDB" id="E1QZE7"/>
<feature type="transmembrane region" description="Helical" evidence="1">
    <location>
        <begin position="249"/>
        <end position="266"/>
    </location>
</feature>
<dbReference type="PANTHER" id="PTHR32502">
    <property type="entry name" value="N-ACETYLGALACTOSAMINE PERMEASE II COMPONENT-RELATED"/>
    <property type="match status" value="1"/>
</dbReference>
<keyword evidence="1" id="KW-1133">Transmembrane helix</keyword>
<feature type="transmembrane region" description="Helical" evidence="1">
    <location>
        <begin position="109"/>
        <end position="132"/>
    </location>
</feature>
<dbReference type="PANTHER" id="PTHR32502:SF26">
    <property type="entry name" value="PHOSPHOTRANSFERASE SYSTEM SUGAR-SPECIFIC EIID COMPONENT"/>
    <property type="match status" value="1"/>
</dbReference>
<feature type="transmembrane region" description="Helical" evidence="1">
    <location>
        <begin position="273"/>
        <end position="293"/>
    </location>
</feature>
<evidence type="ECO:0000256" key="1">
    <source>
        <dbReference type="SAM" id="Phobius"/>
    </source>
</evidence>
<feature type="transmembrane region" description="Helical" evidence="1">
    <location>
        <begin position="181"/>
        <end position="204"/>
    </location>
</feature>